<comment type="caution">
    <text evidence="7">The sequence shown here is derived from an EMBL/GenBank/DDBJ whole genome shotgun (WGS) entry which is preliminary data.</text>
</comment>
<evidence type="ECO:0000256" key="5">
    <source>
        <dbReference type="PROSITE-ProRule" id="PRU10137"/>
    </source>
</evidence>
<dbReference type="RefSeq" id="WP_032375677.1">
    <property type="nucleotide sequence ID" value="NZ_JAWLKF010000018.1"/>
</dbReference>
<dbReference type="InterPro" id="IPR036162">
    <property type="entry name" value="Resolvase-like_N_sf"/>
</dbReference>
<dbReference type="InterPro" id="IPR050639">
    <property type="entry name" value="SSR_resolvase"/>
</dbReference>
<dbReference type="SUPFAM" id="SSF53041">
    <property type="entry name" value="Resolvase-like"/>
    <property type="match status" value="1"/>
</dbReference>
<sequence length="182" mass="19791">MGELLGYARVSTTDQSADAQSEALSAAGCSRVWTETASGATTSRPQLSDLFSHLRRGDTLVVWRLDRLGRSLPHLLETVEQLDVDGVGFRSLTEAIDTTTSGGKLIYSIFGALAEFERNLIRERTNLGLAVARAQGRLGGRPPAMSGTQIKQAKRMRTGGMSLTDIREVLGVSRSTLYRHLK</sequence>
<name>A0ABU4D6L7_9NOCA</name>
<accession>A0ABU4D6L7</accession>
<dbReference type="Proteomes" id="UP001186104">
    <property type="component" value="Unassembled WGS sequence"/>
</dbReference>
<keyword evidence="4" id="KW-0233">DNA recombination</keyword>
<comment type="similarity">
    <text evidence="1">Belongs to the site-specific recombinase resolvase family.</text>
</comment>
<gene>
    <name evidence="7" type="ORF">R3P93_22620</name>
</gene>
<evidence type="ECO:0000313" key="7">
    <source>
        <dbReference type="EMBL" id="MDV6305368.1"/>
    </source>
</evidence>
<dbReference type="Gene3D" id="1.10.10.60">
    <property type="entry name" value="Homeodomain-like"/>
    <property type="match status" value="1"/>
</dbReference>
<dbReference type="PROSITE" id="PS00397">
    <property type="entry name" value="RECOMBINASES_1"/>
    <property type="match status" value="1"/>
</dbReference>
<dbReference type="InterPro" id="IPR006120">
    <property type="entry name" value="Resolvase_HTH_dom"/>
</dbReference>
<reference evidence="7 8" key="1">
    <citation type="submission" date="2023-10" db="EMBL/GenBank/DDBJ databases">
        <title>Development of a sustainable strategy for remediation of hydrocarbon-contaminated territories based on the waste exchange concept.</title>
        <authorList>
            <person name="Krivoruchko A."/>
        </authorList>
    </citation>
    <scope>NUCLEOTIDE SEQUENCE [LARGE SCALE GENOMIC DNA]</scope>
    <source>
        <strain evidence="7 8">IEGM 1327</strain>
    </source>
</reference>
<keyword evidence="2" id="KW-0229">DNA integration</keyword>
<dbReference type="Pfam" id="PF02796">
    <property type="entry name" value="HTH_7"/>
    <property type="match status" value="1"/>
</dbReference>
<dbReference type="EMBL" id="JAWLKF010000018">
    <property type="protein sequence ID" value="MDV6305368.1"/>
    <property type="molecule type" value="Genomic_DNA"/>
</dbReference>
<proteinExistence type="inferred from homology"/>
<feature type="domain" description="Resolvase/invertase-type recombinase catalytic" evidence="6">
    <location>
        <begin position="3"/>
        <end position="136"/>
    </location>
</feature>
<dbReference type="CDD" id="cd03768">
    <property type="entry name" value="SR_ResInv"/>
    <property type="match status" value="1"/>
</dbReference>
<dbReference type="Gene3D" id="3.40.50.1390">
    <property type="entry name" value="Resolvase, N-terminal catalytic domain"/>
    <property type="match status" value="1"/>
</dbReference>
<dbReference type="InterPro" id="IPR006118">
    <property type="entry name" value="Recombinase_CS"/>
</dbReference>
<evidence type="ECO:0000259" key="6">
    <source>
        <dbReference type="PROSITE" id="PS51736"/>
    </source>
</evidence>
<dbReference type="PROSITE" id="PS51736">
    <property type="entry name" value="RECOMBINASES_3"/>
    <property type="match status" value="1"/>
</dbReference>
<feature type="active site" description="O-(5'-phospho-DNA)-serine intermediate" evidence="5">
    <location>
        <position position="11"/>
    </location>
</feature>
<protein>
    <submittedName>
        <fullName evidence="7">Recombinase family protein</fullName>
    </submittedName>
</protein>
<dbReference type="InterPro" id="IPR006119">
    <property type="entry name" value="Resolv_N"/>
</dbReference>
<dbReference type="PROSITE" id="PS00398">
    <property type="entry name" value="RECOMBINASES_2"/>
    <property type="match status" value="1"/>
</dbReference>
<dbReference type="Pfam" id="PF00239">
    <property type="entry name" value="Resolvase"/>
    <property type="match status" value="1"/>
</dbReference>
<dbReference type="SMART" id="SM00857">
    <property type="entry name" value="Resolvase"/>
    <property type="match status" value="1"/>
</dbReference>
<dbReference type="SUPFAM" id="SSF46689">
    <property type="entry name" value="Homeodomain-like"/>
    <property type="match status" value="1"/>
</dbReference>
<evidence type="ECO:0000313" key="8">
    <source>
        <dbReference type="Proteomes" id="UP001186104"/>
    </source>
</evidence>
<keyword evidence="3" id="KW-0238">DNA-binding</keyword>
<dbReference type="PANTHER" id="PTHR30461">
    <property type="entry name" value="DNA-INVERTASE FROM LAMBDOID PROPHAGE"/>
    <property type="match status" value="1"/>
</dbReference>
<dbReference type="InterPro" id="IPR009057">
    <property type="entry name" value="Homeodomain-like_sf"/>
</dbReference>
<evidence type="ECO:0000256" key="4">
    <source>
        <dbReference type="ARBA" id="ARBA00023172"/>
    </source>
</evidence>
<evidence type="ECO:0000256" key="1">
    <source>
        <dbReference type="ARBA" id="ARBA00009913"/>
    </source>
</evidence>
<organism evidence="7 8">
    <name type="scientific">Rhodococcus cerastii</name>
    <dbReference type="NCBI Taxonomy" id="908616"/>
    <lineage>
        <taxon>Bacteria</taxon>
        <taxon>Bacillati</taxon>
        <taxon>Actinomycetota</taxon>
        <taxon>Actinomycetes</taxon>
        <taxon>Mycobacteriales</taxon>
        <taxon>Nocardiaceae</taxon>
        <taxon>Rhodococcus</taxon>
    </lineage>
</organism>
<evidence type="ECO:0000256" key="2">
    <source>
        <dbReference type="ARBA" id="ARBA00022908"/>
    </source>
</evidence>
<dbReference type="CDD" id="cd00569">
    <property type="entry name" value="HTH_Hin_like"/>
    <property type="match status" value="1"/>
</dbReference>
<evidence type="ECO:0000256" key="3">
    <source>
        <dbReference type="ARBA" id="ARBA00023125"/>
    </source>
</evidence>
<dbReference type="PANTHER" id="PTHR30461:SF2">
    <property type="entry name" value="SERINE RECOMBINASE PINE-RELATED"/>
    <property type="match status" value="1"/>
</dbReference>
<keyword evidence="8" id="KW-1185">Reference proteome</keyword>